<dbReference type="Proteomes" id="UP000525078">
    <property type="component" value="Unassembled WGS sequence"/>
</dbReference>
<dbReference type="EMBL" id="JAATIQ010000167">
    <property type="protein sequence ID" value="KAF4374623.1"/>
    <property type="molecule type" value="Genomic_DNA"/>
</dbReference>
<evidence type="ECO:0000313" key="11">
    <source>
        <dbReference type="EMBL" id="KAF4374623.1"/>
    </source>
</evidence>
<evidence type="ECO:0000256" key="3">
    <source>
        <dbReference type="ARBA" id="ARBA00022525"/>
    </source>
</evidence>
<evidence type="ECO:0000256" key="8">
    <source>
        <dbReference type="SAM" id="Phobius"/>
    </source>
</evidence>
<protein>
    <recommendedName>
        <fullName evidence="14">Rapid ALkalinization Factor</fullName>
    </recommendedName>
</protein>
<dbReference type="GO" id="GO:0019722">
    <property type="term" value="P:calcium-mediated signaling"/>
    <property type="evidence" value="ECO:0007669"/>
    <property type="project" value="TreeGrafter"/>
</dbReference>
<dbReference type="Pfam" id="PF05498">
    <property type="entry name" value="RALF"/>
    <property type="match status" value="1"/>
</dbReference>
<keyword evidence="4" id="KW-0372">Hormone</keyword>
<sequence>MENHRRNLKEKNMVSLQFYNSLLIIGLLYFGCSTTRVVLLAECYTTYMPCNGSIAECHEEGEMFMESDISRRILEEKRYISPGALRRDQPVCRGGQGGESYSRAGNCLPQQSNPPGRGCEKYYKCRKD</sequence>
<reference evidence="12 13" key="1">
    <citation type="journal article" date="2020" name="bioRxiv">
        <title>Sequence and annotation of 42 cannabis genomes reveals extensive copy number variation in cannabinoid synthesis and pathogen resistance genes.</title>
        <authorList>
            <person name="Mckernan K.J."/>
            <person name="Helbert Y."/>
            <person name="Kane L.T."/>
            <person name="Ebling H."/>
            <person name="Zhang L."/>
            <person name="Liu B."/>
            <person name="Eaton Z."/>
            <person name="Mclaughlin S."/>
            <person name="Kingan S."/>
            <person name="Baybayan P."/>
            <person name="Concepcion G."/>
            <person name="Jordan M."/>
            <person name="Riva A."/>
            <person name="Barbazuk W."/>
            <person name="Harkins T."/>
        </authorList>
    </citation>
    <scope>NUCLEOTIDE SEQUENCE [LARGE SCALE GENOMIC DNA]</scope>
    <source>
        <strain evidence="12 13">cv. Jamaican Lion 4</strain>
        <strain evidence="10">Father</strain>
        <strain evidence="9">Mother</strain>
        <tissue evidence="9">Leaf</tissue>
    </source>
</reference>
<dbReference type="GO" id="GO:0005576">
    <property type="term" value="C:extracellular region"/>
    <property type="evidence" value="ECO:0007669"/>
    <property type="project" value="UniProtKB-SubCell"/>
</dbReference>
<keyword evidence="13" id="KW-1185">Reference proteome</keyword>
<evidence type="ECO:0000256" key="7">
    <source>
        <dbReference type="SAM" id="MobiDB-lite"/>
    </source>
</evidence>
<keyword evidence="8" id="KW-0812">Transmembrane</keyword>
<evidence type="ECO:0000256" key="6">
    <source>
        <dbReference type="ARBA" id="ARBA00023157"/>
    </source>
</evidence>
<dbReference type="GO" id="GO:0040008">
    <property type="term" value="P:regulation of growth"/>
    <property type="evidence" value="ECO:0007669"/>
    <property type="project" value="UniProtKB-ARBA"/>
</dbReference>
<evidence type="ECO:0000313" key="10">
    <source>
        <dbReference type="EMBL" id="KAF4357098.1"/>
    </source>
</evidence>
<accession>A0A803Q670</accession>
<evidence type="ECO:0000256" key="5">
    <source>
        <dbReference type="ARBA" id="ARBA00022729"/>
    </source>
</evidence>
<evidence type="ECO:0000313" key="12">
    <source>
        <dbReference type="Proteomes" id="UP000525078"/>
    </source>
</evidence>
<organism evidence="9 12">
    <name type="scientific">Cannabis sativa</name>
    <name type="common">Hemp</name>
    <name type="synonym">Marijuana</name>
    <dbReference type="NCBI Taxonomy" id="3483"/>
    <lineage>
        <taxon>Eukaryota</taxon>
        <taxon>Viridiplantae</taxon>
        <taxon>Streptophyta</taxon>
        <taxon>Embryophyta</taxon>
        <taxon>Tracheophyta</taxon>
        <taxon>Spermatophyta</taxon>
        <taxon>Magnoliopsida</taxon>
        <taxon>eudicotyledons</taxon>
        <taxon>Gunneridae</taxon>
        <taxon>Pentapetalae</taxon>
        <taxon>rosids</taxon>
        <taxon>fabids</taxon>
        <taxon>Rosales</taxon>
        <taxon>Cannabaceae</taxon>
        <taxon>Cannabis</taxon>
    </lineage>
</organism>
<accession>A0A7J6DU99</accession>
<dbReference type="PANTHER" id="PTHR33136">
    <property type="entry name" value="RAPID ALKALINIZATION FACTOR-LIKE"/>
    <property type="match status" value="1"/>
</dbReference>
<evidence type="ECO:0000256" key="2">
    <source>
        <dbReference type="ARBA" id="ARBA00009178"/>
    </source>
</evidence>
<dbReference type="EMBL" id="JAATIP010000391">
    <property type="protein sequence ID" value="KAF4349576.1"/>
    <property type="molecule type" value="Genomic_DNA"/>
</dbReference>
<dbReference type="Proteomes" id="UP000583929">
    <property type="component" value="Unassembled WGS sequence"/>
</dbReference>
<comment type="subcellular location">
    <subcellularLocation>
        <location evidence="1">Secreted</location>
    </subcellularLocation>
</comment>
<dbReference type="PANTHER" id="PTHR33136:SF4">
    <property type="entry name" value="PROTEIN RALF-LIKE 32"/>
    <property type="match status" value="1"/>
</dbReference>
<dbReference type="InterPro" id="IPR008801">
    <property type="entry name" value="RALF"/>
</dbReference>
<dbReference type="GO" id="GO:0005179">
    <property type="term" value="F:hormone activity"/>
    <property type="evidence" value="ECO:0007669"/>
    <property type="project" value="UniProtKB-KW"/>
</dbReference>
<keyword evidence="6" id="KW-1015">Disulfide bond</keyword>
<evidence type="ECO:0000313" key="9">
    <source>
        <dbReference type="EMBL" id="KAF4349576.1"/>
    </source>
</evidence>
<feature type="region of interest" description="Disordered" evidence="7">
    <location>
        <begin position="87"/>
        <end position="117"/>
    </location>
</feature>
<comment type="caution">
    <text evidence="9">The sequence shown here is derived from an EMBL/GenBank/DDBJ whole genome shotgun (WGS) entry which is preliminary data.</text>
</comment>
<evidence type="ECO:0000256" key="1">
    <source>
        <dbReference type="ARBA" id="ARBA00004613"/>
    </source>
</evidence>
<keyword evidence="8" id="KW-0472">Membrane</keyword>
<dbReference type="EMBL" id="JAATIQ010000415">
    <property type="protein sequence ID" value="KAF4357098.1"/>
    <property type="molecule type" value="Genomic_DNA"/>
</dbReference>
<keyword evidence="8" id="KW-1133">Transmembrane helix</keyword>
<keyword evidence="3" id="KW-0964">Secreted</keyword>
<keyword evidence="5" id="KW-0732">Signal</keyword>
<evidence type="ECO:0008006" key="14">
    <source>
        <dbReference type="Google" id="ProtNLM"/>
    </source>
</evidence>
<feature type="transmembrane region" description="Helical" evidence="8">
    <location>
        <begin position="21"/>
        <end position="41"/>
    </location>
</feature>
<dbReference type="OrthoDB" id="1921542at2759"/>
<evidence type="ECO:0000256" key="4">
    <source>
        <dbReference type="ARBA" id="ARBA00022702"/>
    </source>
</evidence>
<dbReference type="OMA" id="WSSQRFT"/>
<comment type="similarity">
    <text evidence="2">Belongs to the plant rapid alkalinization factor (RALF) family.</text>
</comment>
<gene>
    <name evidence="9" type="ORF">F8388_003760</name>
    <name evidence="10" type="ORF">G4B88_004508</name>
    <name evidence="11" type="ORF">G4B88_004875</name>
</gene>
<evidence type="ECO:0000313" key="13">
    <source>
        <dbReference type="Proteomes" id="UP000583929"/>
    </source>
</evidence>
<proteinExistence type="inferred from homology"/>
<name>A0A7J6DU99_CANSA</name>
<dbReference type="GO" id="GO:0009506">
    <property type="term" value="C:plasmodesma"/>
    <property type="evidence" value="ECO:0007669"/>
    <property type="project" value="TreeGrafter"/>
</dbReference>
<dbReference type="AlphaFoldDB" id="A0A7J6DU99"/>